<keyword evidence="5" id="KW-1133">Transmembrane helix</keyword>
<evidence type="ECO:0000256" key="2">
    <source>
        <dbReference type="ARBA" id="ARBA00022490"/>
    </source>
</evidence>
<feature type="transmembrane region" description="Helical" evidence="5">
    <location>
        <begin position="26"/>
        <end position="42"/>
    </location>
</feature>
<dbReference type="PANTHER" id="PTHR45954:SF1">
    <property type="entry name" value="LD33695P"/>
    <property type="match status" value="1"/>
</dbReference>
<evidence type="ECO:0000313" key="6">
    <source>
        <dbReference type="EMBL" id="MFB2833294.1"/>
    </source>
</evidence>
<dbReference type="RefSeq" id="WP_413275758.1">
    <property type="nucleotide sequence ID" value="NZ_JBHFNT010000026.1"/>
</dbReference>
<organism evidence="6 7">
    <name type="scientific">Floridaenema evergladense BLCC-F167</name>
    <dbReference type="NCBI Taxonomy" id="3153639"/>
    <lineage>
        <taxon>Bacteria</taxon>
        <taxon>Bacillati</taxon>
        <taxon>Cyanobacteriota</taxon>
        <taxon>Cyanophyceae</taxon>
        <taxon>Oscillatoriophycideae</taxon>
        <taxon>Aerosakkonematales</taxon>
        <taxon>Aerosakkonemataceae</taxon>
        <taxon>Floridanema</taxon>
        <taxon>Floridanema evergladense</taxon>
    </lineage>
</organism>
<keyword evidence="5" id="KW-0472">Membrane</keyword>
<feature type="repeat" description="TPR" evidence="4">
    <location>
        <begin position="77"/>
        <end position="110"/>
    </location>
</feature>
<dbReference type="InterPro" id="IPR011990">
    <property type="entry name" value="TPR-like_helical_dom_sf"/>
</dbReference>
<dbReference type="Proteomes" id="UP001576780">
    <property type="component" value="Unassembled WGS sequence"/>
</dbReference>
<sequence>MRYIDKQKSILVFGGWTLKAMRLKQFFGIASTTLLLIIWQTFPVNISGLLGNYPKAIEYHQQYLVLTREIEDRLSEGFALWYLGNAYNSLRDYTKANDYYQQSLVIARETKNSLLEGLVQKSLVETQN</sequence>
<accession>A0ABV4WDY5</accession>
<keyword evidence="3" id="KW-0677">Repeat</keyword>
<dbReference type="Gene3D" id="1.25.40.10">
    <property type="entry name" value="Tetratricopeptide repeat domain"/>
    <property type="match status" value="1"/>
</dbReference>
<gene>
    <name evidence="6" type="ORF">ACE1CA_02035</name>
</gene>
<evidence type="ECO:0000256" key="3">
    <source>
        <dbReference type="ARBA" id="ARBA00022737"/>
    </source>
</evidence>
<dbReference type="PROSITE" id="PS50005">
    <property type="entry name" value="TPR"/>
    <property type="match status" value="1"/>
</dbReference>
<comment type="subcellular location">
    <subcellularLocation>
        <location evidence="1">Cytoplasm</location>
    </subcellularLocation>
</comment>
<evidence type="ECO:0000256" key="5">
    <source>
        <dbReference type="SAM" id="Phobius"/>
    </source>
</evidence>
<dbReference type="SUPFAM" id="SSF48452">
    <property type="entry name" value="TPR-like"/>
    <property type="match status" value="1"/>
</dbReference>
<keyword evidence="2" id="KW-0963">Cytoplasm</keyword>
<dbReference type="PANTHER" id="PTHR45954">
    <property type="entry name" value="LD33695P"/>
    <property type="match status" value="1"/>
</dbReference>
<keyword evidence="5" id="KW-0812">Transmembrane</keyword>
<dbReference type="InterPro" id="IPR052386">
    <property type="entry name" value="GPSM"/>
</dbReference>
<keyword evidence="7" id="KW-1185">Reference proteome</keyword>
<proteinExistence type="predicted"/>
<comment type="caution">
    <text evidence="6">The sequence shown here is derived from an EMBL/GenBank/DDBJ whole genome shotgun (WGS) entry which is preliminary data.</text>
</comment>
<dbReference type="EMBL" id="JBHFNT010000026">
    <property type="protein sequence ID" value="MFB2833294.1"/>
    <property type="molecule type" value="Genomic_DNA"/>
</dbReference>
<reference evidence="6 7" key="1">
    <citation type="submission" date="2024-09" db="EMBL/GenBank/DDBJ databases">
        <title>Floridaenema gen nov. (Aerosakkonemataceae, Aerosakkonematales ord. nov., Cyanobacteria) from benthic tropical and subtropical fresh waters, with the description of four new species.</title>
        <authorList>
            <person name="Moretto J.A."/>
            <person name="Berthold D.E."/>
            <person name="Lefler F.W."/>
            <person name="Huang I.-S."/>
            <person name="Laughinghouse H. IV."/>
        </authorList>
    </citation>
    <scope>NUCLEOTIDE SEQUENCE [LARGE SCALE GENOMIC DNA]</scope>
    <source>
        <strain evidence="6 7">BLCC-F167</strain>
    </source>
</reference>
<name>A0ABV4WDY5_9CYAN</name>
<evidence type="ECO:0000256" key="1">
    <source>
        <dbReference type="ARBA" id="ARBA00004496"/>
    </source>
</evidence>
<evidence type="ECO:0000313" key="7">
    <source>
        <dbReference type="Proteomes" id="UP001576780"/>
    </source>
</evidence>
<dbReference type="InterPro" id="IPR019734">
    <property type="entry name" value="TPR_rpt"/>
</dbReference>
<keyword evidence="4" id="KW-0802">TPR repeat</keyword>
<dbReference type="Pfam" id="PF13424">
    <property type="entry name" value="TPR_12"/>
    <property type="match status" value="1"/>
</dbReference>
<evidence type="ECO:0000256" key="4">
    <source>
        <dbReference type="PROSITE-ProRule" id="PRU00339"/>
    </source>
</evidence>
<protein>
    <submittedName>
        <fullName evidence="6">Tetratricopeptide repeat protein</fullName>
    </submittedName>
</protein>